<reference evidence="2 4" key="2">
    <citation type="submission" date="2018-11" db="EMBL/GenBank/DDBJ databases">
        <title>Draft genome sequences of potential pathogenic Clostridium perfringens from environmental surface water in the North West Province, South Africa.</title>
        <authorList>
            <person name="Fourie J.C.J."/>
            <person name="Sanko T.J."/>
            <person name="Bezuidenhout C."/>
            <person name="Mienie C."/>
            <person name="Adeleke R."/>
        </authorList>
    </citation>
    <scope>NUCLEOTIDE SEQUENCE [LARGE SCALE GENOMIC DNA]</scope>
    <source>
        <strain evidence="2 4">SC4-C13</strain>
    </source>
</reference>
<evidence type="ECO:0000313" key="4">
    <source>
        <dbReference type="Proteomes" id="UP000273641"/>
    </source>
</evidence>
<dbReference type="OrthoDB" id="2037287at2"/>
<dbReference type="EMBL" id="RQNR01000002">
    <property type="protein sequence ID" value="RQN24845.1"/>
    <property type="molecule type" value="Genomic_DNA"/>
</dbReference>
<dbReference type="EMBL" id="CP010994">
    <property type="protein sequence ID" value="AMN35187.1"/>
    <property type="molecule type" value="Genomic_DNA"/>
</dbReference>
<accession>A0A127EGY0</accession>
<proteinExistence type="predicted"/>
<dbReference type="Proteomes" id="UP000273641">
    <property type="component" value="Unassembled WGS sequence"/>
</dbReference>
<evidence type="ECO:0000313" key="3">
    <source>
        <dbReference type="Proteomes" id="UP000070260"/>
    </source>
</evidence>
<evidence type="ECO:0000313" key="2">
    <source>
        <dbReference type="EMBL" id="RQN24845.1"/>
    </source>
</evidence>
<protein>
    <submittedName>
        <fullName evidence="1">Uncharacterized protein</fullName>
    </submittedName>
</protein>
<dbReference type="PATRIC" id="fig|1502.177.peg.1055"/>
<gene>
    <name evidence="2" type="ORF">EHZ11_06330</name>
    <name evidence="1" type="ORF">JFP838_05275</name>
</gene>
<dbReference type="RefSeq" id="WP_061427040.1">
    <property type="nucleotide sequence ID" value="NZ_CABHIS010000002.1"/>
</dbReference>
<organism evidence="1 3">
    <name type="scientific">Clostridium perfringens</name>
    <dbReference type="NCBI Taxonomy" id="1502"/>
    <lineage>
        <taxon>Bacteria</taxon>
        <taxon>Bacillati</taxon>
        <taxon>Bacillota</taxon>
        <taxon>Clostridia</taxon>
        <taxon>Eubacteriales</taxon>
        <taxon>Clostridiaceae</taxon>
        <taxon>Clostridium</taxon>
    </lineage>
</organism>
<dbReference type="AlphaFoldDB" id="A0A127EGY0"/>
<dbReference type="Proteomes" id="UP000070260">
    <property type="component" value="Chromosome"/>
</dbReference>
<evidence type="ECO:0000313" key="1">
    <source>
        <dbReference type="EMBL" id="AMN35187.1"/>
    </source>
</evidence>
<name>A0A127EGY0_CLOPF</name>
<sequence length="332" mass="39036">MDKEKTNVKKKTYAYNINAERDLLEIFTLVKEKINNNYTNLDERNLIFTDGKNGLKYFLDVKNIEEYEKINDNNKIHICKCILYKLRSDDFPYLFDILTGQKTEINSNNSDTIMEQTHFIMIPELKVIISEYNHFGAQPTKIPAVIQKVLGEAYVNKLEVKHMLNTETAYRLRNLKDVETISIKCGHQGLKTVNHYFNVNFLDVMEKGFRNTEDLEFKFTISGKGRGANKKSIELEDESKFKRFCNLLFNSKNKKNLDIHSAKINERRTKGKLEIKELPIDLFSDYFVEEVTAVRLSKKSKYIDSDDMFKKLLELYNENKFEFSDYGKIKLE</sequence>
<reference evidence="1 3" key="1">
    <citation type="journal article" date="2016" name="PLoS ONE">
        <title>Plasmid Characterization and Chromosome Analysis of Two netF+ Clostridium perfringens Isolates Associated with Foal and Canine Necrotizing Enteritis.</title>
        <authorList>
            <person name="Mehdizadeh Gohari I."/>
            <person name="Kropinski A.M."/>
            <person name="Weese S.J."/>
            <person name="Parreira V.R."/>
            <person name="Whitehead A.E."/>
            <person name="Boerlin P."/>
            <person name="Prescott J.F."/>
        </authorList>
    </citation>
    <scope>NUCLEOTIDE SEQUENCE [LARGE SCALE GENOMIC DNA]</scope>
    <source>
        <strain evidence="1 3">JP838</strain>
    </source>
</reference>